<dbReference type="AlphaFoldDB" id="A0A523UY51"/>
<organism evidence="10 11">
    <name type="scientific">candidate division TA06 bacterium</name>
    <dbReference type="NCBI Taxonomy" id="2250710"/>
    <lineage>
        <taxon>Bacteria</taxon>
        <taxon>Bacteria division TA06</taxon>
    </lineage>
</organism>
<keyword evidence="5 9" id="KW-0808">Transferase</keyword>
<keyword evidence="6 9" id="KW-0570">Pentose shunt</keyword>
<dbReference type="PROSITE" id="PS01054">
    <property type="entry name" value="TRANSALDOLASE_1"/>
    <property type="match status" value="1"/>
</dbReference>
<feature type="active site" description="Schiff-base intermediate with substrate" evidence="9">
    <location>
        <position position="87"/>
    </location>
</feature>
<comment type="catalytic activity">
    <reaction evidence="8 9">
        <text>D-sedoheptulose 7-phosphate + D-glyceraldehyde 3-phosphate = D-erythrose 4-phosphate + beta-D-fructose 6-phosphate</text>
        <dbReference type="Rhea" id="RHEA:17053"/>
        <dbReference type="ChEBI" id="CHEBI:16897"/>
        <dbReference type="ChEBI" id="CHEBI:57483"/>
        <dbReference type="ChEBI" id="CHEBI:57634"/>
        <dbReference type="ChEBI" id="CHEBI:59776"/>
        <dbReference type="EC" id="2.2.1.2"/>
    </reaction>
</comment>
<keyword evidence="4 9" id="KW-0963">Cytoplasm</keyword>
<comment type="similarity">
    <text evidence="3 9">Belongs to the transaldolase family. Type 3B subfamily.</text>
</comment>
<dbReference type="InterPro" id="IPR013785">
    <property type="entry name" value="Aldolase_TIM"/>
</dbReference>
<evidence type="ECO:0000256" key="5">
    <source>
        <dbReference type="ARBA" id="ARBA00022679"/>
    </source>
</evidence>
<name>A0A523UY51_UNCT6</name>
<dbReference type="FunFam" id="3.20.20.70:FF:000018">
    <property type="entry name" value="Probable transaldolase"/>
    <property type="match status" value="1"/>
</dbReference>
<comment type="caution">
    <text evidence="10">The sequence shown here is derived from an EMBL/GenBank/DDBJ whole genome shotgun (WGS) entry which is preliminary data.</text>
</comment>
<dbReference type="PANTHER" id="PTHR10683">
    <property type="entry name" value="TRANSALDOLASE"/>
    <property type="match status" value="1"/>
</dbReference>
<dbReference type="HAMAP" id="MF_00494">
    <property type="entry name" value="Transaldolase_3b"/>
    <property type="match status" value="1"/>
</dbReference>
<dbReference type="GO" id="GO:0005737">
    <property type="term" value="C:cytoplasm"/>
    <property type="evidence" value="ECO:0007669"/>
    <property type="project" value="UniProtKB-SubCell"/>
</dbReference>
<dbReference type="InterPro" id="IPR022999">
    <property type="entry name" value="Transaldolase_3B"/>
</dbReference>
<dbReference type="EMBL" id="SOJN01000020">
    <property type="protein sequence ID" value="TET47456.1"/>
    <property type="molecule type" value="Genomic_DNA"/>
</dbReference>
<keyword evidence="7 9" id="KW-0704">Schiff base</keyword>
<dbReference type="CDD" id="cd00956">
    <property type="entry name" value="Transaldolase_FSA"/>
    <property type="match status" value="1"/>
</dbReference>
<evidence type="ECO:0000256" key="1">
    <source>
        <dbReference type="ARBA" id="ARBA00004496"/>
    </source>
</evidence>
<evidence type="ECO:0000256" key="3">
    <source>
        <dbReference type="ARBA" id="ARBA00005740"/>
    </source>
</evidence>
<dbReference type="NCBIfam" id="TIGR00875">
    <property type="entry name" value="fsa_talC_mipB"/>
    <property type="match status" value="1"/>
</dbReference>
<accession>A0A523UY51</accession>
<reference evidence="10 11" key="1">
    <citation type="submission" date="2019-03" db="EMBL/GenBank/DDBJ databases">
        <title>Metabolic potential of uncultured bacteria and archaea associated with petroleum seepage in deep-sea sediments.</title>
        <authorList>
            <person name="Dong X."/>
            <person name="Hubert C."/>
        </authorList>
    </citation>
    <scope>NUCLEOTIDE SEQUENCE [LARGE SCALE GENOMIC DNA]</scope>
    <source>
        <strain evidence="10">E44_bin18</strain>
    </source>
</reference>
<proteinExistence type="inferred from homology"/>
<dbReference type="GO" id="GO:0016832">
    <property type="term" value="F:aldehyde-lyase activity"/>
    <property type="evidence" value="ECO:0007669"/>
    <property type="project" value="InterPro"/>
</dbReference>
<evidence type="ECO:0000256" key="8">
    <source>
        <dbReference type="ARBA" id="ARBA00048810"/>
    </source>
</evidence>
<evidence type="ECO:0000256" key="4">
    <source>
        <dbReference type="ARBA" id="ARBA00022490"/>
    </source>
</evidence>
<evidence type="ECO:0000256" key="7">
    <source>
        <dbReference type="ARBA" id="ARBA00023270"/>
    </source>
</evidence>
<comment type="pathway">
    <text evidence="2 9">Carbohydrate degradation; pentose phosphate pathway; D-glyceraldehyde 3-phosphate and beta-D-fructose 6-phosphate from D-ribose 5-phosphate and D-xylulose 5-phosphate (non-oxidative stage): step 2/3.</text>
</comment>
<evidence type="ECO:0000313" key="10">
    <source>
        <dbReference type="EMBL" id="TET47456.1"/>
    </source>
</evidence>
<dbReference type="GO" id="GO:0006098">
    <property type="term" value="P:pentose-phosphate shunt"/>
    <property type="evidence" value="ECO:0007669"/>
    <property type="project" value="UniProtKB-UniRule"/>
</dbReference>
<dbReference type="Gene3D" id="3.20.20.70">
    <property type="entry name" value="Aldolase class I"/>
    <property type="match status" value="1"/>
</dbReference>
<dbReference type="InterPro" id="IPR033919">
    <property type="entry name" value="TSA/FSA_arc/bac"/>
</dbReference>
<evidence type="ECO:0000256" key="9">
    <source>
        <dbReference type="HAMAP-Rule" id="MF_00494"/>
    </source>
</evidence>
<evidence type="ECO:0000256" key="6">
    <source>
        <dbReference type="ARBA" id="ARBA00023126"/>
    </source>
</evidence>
<dbReference type="GO" id="GO:0004801">
    <property type="term" value="F:transaldolase activity"/>
    <property type="evidence" value="ECO:0007669"/>
    <property type="project" value="UniProtKB-UniRule"/>
</dbReference>
<dbReference type="SUPFAM" id="SSF51569">
    <property type="entry name" value="Aldolase"/>
    <property type="match status" value="1"/>
</dbReference>
<dbReference type="EC" id="2.2.1.2" evidence="9"/>
<dbReference type="InterPro" id="IPR004731">
    <property type="entry name" value="Transaldolase_3B/F6P_aldolase"/>
</dbReference>
<dbReference type="InterPro" id="IPR018225">
    <property type="entry name" value="Transaldolase_AS"/>
</dbReference>
<dbReference type="PANTHER" id="PTHR10683:SF40">
    <property type="entry name" value="FRUCTOSE-6-PHOSPHATE ALDOLASE 1-RELATED"/>
    <property type="match status" value="1"/>
</dbReference>
<dbReference type="PROSITE" id="PS00958">
    <property type="entry name" value="TRANSALDOLASE_2"/>
    <property type="match status" value="1"/>
</dbReference>
<evidence type="ECO:0000313" key="11">
    <source>
        <dbReference type="Proteomes" id="UP000315525"/>
    </source>
</evidence>
<gene>
    <name evidence="10" type="primary">fsa</name>
    <name evidence="9" type="synonym">tal</name>
    <name evidence="10" type="ORF">E3J62_01395</name>
</gene>
<dbReference type="GO" id="GO:0005975">
    <property type="term" value="P:carbohydrate metabolic process"/>
    <property type="evidence" value="ECO:0007669"/>
    <property type="project" value="InterPro"/>
</dbReference>
<dbReference type="InterPro" id="IPR001585">
    <property type="entry name" value="TAL/FSA"/>
</dbReference>
<dbReference type="UniPathway" id="UPA00115">
    <property type="reaction ID" value="UER00414"/>
</dbReference>
<comment type="function">
    <text evidence="9">Transaldolase is important for the balance of metabolites in the pentose-phosphate pathway.</text>
</comment>
<protein>
    <recommendedName>
        <fullName evidence="9">Probable transaldolase</fullName>
        <ecNumber evidence="9">2.2.1.2</ecNumber>
    </recommendedName>
</protein>
<dbReference type="Proteomes" id="UP000315525">
    <property type="component" value="Unassembled WGS sequence"/>
</dbReference>
<sequence>MKFFIDTANQEEIREAASLGILDGVTTNPTLLGREMERTKEDPQKILKMICEMVQGPVNAEGMSLDANGIVSESRELSKIAKNITIKVPLTKEGVKAARILSSEGIRVNMTLVFSANQALLAAKAGAAFVSPFIGRLDDAGQTGMDLIRKIVTIYENYDITTEVIVASIRHPVHVVEAALIGADIATIPFAIINKMFRHPLTDVGITRFKEDWEKAEKAGKKE</sequence>
<evidence type="ECO:0000256" key="2">
    <source>
        <dbReference type="ARBA" id="ARBA00004857"/>
    </source>
</evidence>
<comment type="subcellular location">
    <subcellularLocation>
        <location evidence="1 9">Cytoplasm</location>
    </subcellularLocation>
</comment>
<dbReference type="Pfam" id="PF00923">
    <property type="entry name" value="TAL_FSA"/>
    <property type="match status" value="1"/>
</dbReference>